<proteinExistence type="predicted"/>
<dbReference type="EMBL" id="JAAKZZ010000032">
    <property type="protein sequence ID" value="NGO67804.1"/>
    <property type="molecule type" value="Genomic_DNA"/>
</dbReference>
<name>A0A6G4WTD3_9ACTN</name>
<accession>A0A6G4WTD3</accession>
<evidence type="ECO:0000313" key="3">
    <source>
        <dbReference type="Proteomes" id="UP000477722"/>
    </source>
</evidence>
<keyword evidence="3" id="KW-1185">Reference proteome</keyword>
<organism evidence="2 3">
    <name type="scientific">Streptomyces boncukensis</name>
    <dbReference type="NCBI Taxonomy" id="2711219"/>
    <lineage>
        <taxon>Bacteria</taxon>
        <taxon>Bacillati</taxon>
        <taxon>Actinomycetota</taxon>
        <taxon>Actinomycetes</taxon>
        <taxon>Kitasatosporales</taxon>
        <taxon>Streptomycetaceae</taxon>
        <taxon>Streptomyces</taxon>
    </lineage>
</organism>
<dbReference type="InterPro" id="IPR032710">
    <property type="entry name" value="NTF2-like_dom_sf"/>
</dbReference>
<comment type="caution">
    <text evidence="2">The sequence shown here is derived from an EMBL/GenBank/DDBJ whole genome shotgun (WGS) entry which is preliminary data.</text>
</comment>
<protein>
    <submittedName>
        <fullName evidence="2">Nuclear transport factor 2 family protein</fullName>
    </submittedName>
</protein>
<dbReference type="AlphaFoldDB" id="A0A6G4WTD3"/>
<dbReference type="RefSeq" id="WP_165297461.1">
    <property type="nucleotide sequence ID" value="NZ_JAAKZZ010000032.1"/>
</dbReference>
<sequence length="153" mass="16615">MTATTLEERILRLEDIEAIRDLTARYADAINKGWNGRTVDADAIPDIFAADARWEGFDGEVTRGADAIAAVLPKATSVVQLSMHTFLNPVITVDGDTATGDWLMWVGSVLADNPRSVYMSADMTYTRTDQGWRIQTVLIGFGTMVRGSDGGTA</sequence>
<dbReference type="Gene3D" id="3.10.450.50">
    <property type="match status" value="1"/>
</dbReference>
<dbReference type="Pfam" id="PF13577">
    <property type="entry name" value="SnoaL_4"/>
    <property type="match status" value="1"/>
</dbReference>
<evidence type="ECO:0000313" key="2">
    <source>
        <dbReference type="EMBL" id="NGO67804.1"/>
    </source>
</evidence>
<dbReference type="SUPFAM" id="SSF54427">
    <property type="entry name" value="NTF2-like"/>
    <property type="match status" value="1"/>
</dbReference>
<dbReference type="Proteomes" id="UP000477722">
    <property type="component" value="Unassembled WGS sequence"/>
</dbReference>
<feature type="domain" description="SnoaL-like" evidence="1">
    <location>
        <begin position="12"/>
        <end position="136"/>
    </location>
</feature>
<evidence type="ECO:0000259" key="1">
    <source>
        <dbReference type="Pfam" id="PF13577"/>
    </source>
</evidence>
<dbReference type="InterPro" id="IPR037401">
    <property type="entry name" value="SnoaL-like"/>
</dbReference>
<reference evidence="2 3" key="1">
    <citation type="submission" date="2020-02" db="EMBL/GenBank/DDBJ databases">
        <title>Whole-genome analyses of novel actinobacteria.</title>
        <authorList>
            <person name="Sahin N."/>
            <person name="Tatar D."/>
        </authorList>
    </citation>
    <scope>NUCLEOTIDE SEQUENCE [LARGE SCALE GENOMIC DNA]</scope>
    <source>
        <strain evidence="2 3">SB3404</strain>
    </source>
</reference>
<gene>
    <name evidence="2" type="ORF">G5C65_05425</name>
</gene>